<evidence type="ECO:0000259" key="6">
    <source>
        <dbReference type="Pfam" id="PF01850"/>
    </source>
</evidence>
<reference evidence="7" key="1">
    <citation type="submission" date="2021-04" db="EMBL/GenBank/DDBJ databases">
        <title>Phylogenetic analysis of Acidobacteriaceae.</title>
        <authorList>
            <person name="Qiu L."/>
            <person name="Zhang Q."/>
        </authorList>
    </citation>
    <scope>NUCLEOTIDE SEQUENCE</scope>
    <source>
        <strain evidence="7">DSM 25168</strain>
    </source>
</reference>
<name>A0A9J7BL85_9BACT</name>
<evidence type="ECO:0000313" key="8">
    <source>
        <dbReference type="Proteomes" id="UP001059380"/>
    </source>
</evidence>
<feature type="binding site" evidence="5">
    <location>
        <position position="108"/>
    </location>
    <ligand>
        <name>Mg(2+)</name>
        <dbReference type="ChEBI" id="CHEBI:18420"/>
    </ligand>
</feature>
<dbReference type="EC" id="3.1.-.-" evidence="5"/>
<dbReference type="Proteomes" id="UP001059380">
    <property type="component" value="Chromosome"/>
</dbReference>
<dbReference type="InterPro" id="IPR022907">
    <property type="entry name" value="VapC_family"/>
</dbReference>
<dbReference type="KEGG" id="orp:MOP44_21930"/>
<dbReference type="Gene3D" id="3.40.50.1010">
    <property type="entry name" value="5'-nuclease"/>
    <property type="match status" value="1"/>
</dbReference>
<dbReference type="Pfam" id="PF01850">
    <property type="entry name" value="PIN"/>
    <property type="match status" value="1"/>
</dbReference>
<sequence>MIVVDANLLLYAYDSSSSHHAKARRWIEEVFSGTEAIGLPWQTISAFVRILTNTRLPGERFTTEEAAAIVDDWVGLPAVHLLAPMERHWAFFRRMLVEGKATGPLATDAELAALTVENGGTLYTTDRDFARFPGLKWVNPLES</sequence>
<keyword evidence="5" id="KW-0800">Toxin</keyword>
<dbReference type="HAMAP" id="MF_00265">
    <property type="entry name" value="VapC_Nob1"/>
    <property type="match status" value="1"/>
</dbReference>
<dbReference type="InterPro" id="IPR002716">
    <property type="entry name" value="PIN_dom"/>
</dbReference>
<keyword evidence="5" id="KW-0460">Magnesium</keyword>
<evidence type="ECO:0000256" key="4">
    <source>
        <dbReference type="ARBA" id="ARBA00022801"/>
    </source>
</evidence>
<dbReference type="GO" id="GO:0000287">
    <property type="term" value="F:magnesium ion binding"/>
    <property type="evidence" value="ECO:0007669"/>
    <property type="project" value="UniProtKB-UniRule"/>
</dbReference>
<evidence type="ECO:0000256" key="2">
    <source>
        <dbReference type="ARBA" id="ARBA00022722"/>
    </source>
</evidence>
<proteinExistence type="inferred from homology"/>
<gene>
    <name evidence="5" type="primary">vapC</name>
    <name evidence="7" type="ORF">MOP44_21930</name>
</gene>
<keyword evidence="3 5" id="KW-0479">Metal-binding</keyword>
<dbReference type="GO" id="GO:0016788">
    <property type="term" value="F:hydrolase activity, acting on ester bonds"/>
    <property type="evidence" value="ECO:0007669"/>
    <property type="project" value="InterPro"/>
</dbReference>
<dbReference type="NCBIfam" id="TIGR00028">
    <property type="entry name" value="Mtu_PIN_fam"/>
    <property type="match status" value="1"/>
</dbReference>
<dbReference type="InterPro" id="IPR006226">
    <property type="entry name" value="Mtu_PIN"/>
</dbReference>
<comment type="similarity">
    <text evidence="5">Belongs to the PINc/VapC protein family.</text>
</comment>
<evidence type="ECO:0000313" key="7">
    <source>
        <dbReference type="EMBL" id="UWZ83217.1"/>
    </source>
</evidence>
<dbReference type="GO" id="GO:0045926">
    <property type="term" value="P:negative regulation of growth"/>
    <property type="evidence" value="ECO:0007669"/>
    <property type="project" value="UniProtKB-ARBA"/>
</dbReference>
<accession>A0A9J7BL85</accession>
<evidence type="ECO:0000256" key="5">
    <source>
        <dbReference type="HAMAP-Rule" id="MF_00265"/>
    </source>
</evidence>
<comment type="cofactor">
    <cofactor evidence="5">
        <name>Mg(2+)</name>
        <dbReference type="ChEBI" id="CHEBI:18420"/>
    </cofactor>
</comment>
<evidence type="ECO:0000256" key="3">
    <source>
        <dbReference type="ARBA" id="ARBA00022723"/>
    </source>
</evidence>
<comment type="function">
    <text evidence="5">Toxic component of a toxin-antitoxin (TA) system. An RNase.</text>
</comment>
<dbReference type="GO" id="GO:0090729">
    <property type="term" value="F:toxin activity"/>
    <property type="evidence" value="ECO:0007669"/>
    <property type="project" value="UniProtKB-KW"/>
</dbReference>
<keyword evidence="4 5" id="KW-0378">Hydrolase</keyword>
<dbReference type="GO" id="GO:0004540">
    <property type="term" value="F:RNA nuclease activity"/>
    <property type="evidence" value="ECO:0007669"/>
    <property type="project" value="InterPro"/>
</dbReference>
<dbReference type="RefSeq" id="WP_260792551.1">
    <property type="nucleotide sequence ID" value="NZ_CP093313.1"/>
</dbReference>
<dbReference type="EMBL" id="CP093313">
    <property type="protein sequence ID" value="UWZ83217.1"/>
    <property type="molecule type" value="Genomic_DNA"/>
</dbReference>
<organism evidence="7 8">
    <name type="scientific">Occallatibacter riparius</name>
    <dbReference type="NCBI Taxonomy" id="1002689"/>
    <lineage>
        <taxon>Bacteria</taxon>
        <taxon>Pseudomonadati</taxon>
        <taxon>Acidobacteriota</taxon>
        <taxon>Terriglobia</taxon>
        <taxon>Terriglobales</taxon>
        <taxon>Acidobacteriaceae</taxon>
        <taxon>Occallatibacter</taxon>
    </lineage>
</organism>
<keyword evidence="2 5" id="KW-0540">Nuclease</keyword>
<dbReference type="AlphaFoldDB" id="A0A9J7BL85"/>
<feature type="domain" description="PIN" evidence="6">
    <location>
        <begin position="2"/>
        <end position="133"/>
    </location>
</feature>
<keyword evidence="1 5" id="KW-1277">Toxin-antitoxin system</keyword>
<feature type="binding site" evidence="5">
    <location>
        <position position="5"/>
    </location>
    <ligand>
        <name>Mg(2+)</name>
        <dbReference type="ChEBI" id="CHEBI:18420"/>
    </ligand>
</feature>
<protein>
    <recommendedName>
        <fullName evidence="5">Ribonuclease VapC</fullName>
        <shortName evidence="5">RNase VapC</shortName>
        <ecNumber evidence="5">3.1.-.-</ecNumber>
    </recommendedName>
    <alternativeName>
        <fullName evidence="5">Toxin VapC</fullName>
    </alternativeName>
</protein>
<evidence type="ECO:0000256" key="1">
    <source>
        <dbReference type="ARBA" id="ARBA00022649"/>
    </source>
</evidence>
<dbReference type="SUPFAM" id="SSF88723">
    <property type="entry name" value="PIN domain-like"/>
    <property type="match status" value="1"/>
</dbReference>
<keyword evidence="8" id="KW-1185">Reference proteome</keyword>
<dbReference type="InterPro" id="IPR029060">
    <property type="entry name" value="PIN-like_dom_sf"/>
</dbReference>